<gene>
    <name evidence="2" type="ORF">FA09DRAFT_340713</name>
</gene>
<accession>A0A316Z2H6</accession>
<feature type="compositionally biased region" description="Low complexity" evidence="1">
    <location>
        <begin position="278"/>
        <end position="290"/>
    </location>
</feature>
<evidence type="ECO:0000313" key="3">
    <source>
        <dbReference type="Proteomes" id="UP000245946"/>
    </source>
</evidence>
<feature type="region of interest" description="Disordered" evidence="1">
    <location>
        <begin position="225"/>
        <end position="327"/>
    </location>
</feature>
<reference evidence="2 3" key="1">
    <citation type="journal article" date="2018" name="Mol. Biol. Evol.">
        <title>Broad Genomic Sampling Reveals a Smut Pathogenic Ancestry of the Fungal Clade Ustilaginomycotina.</title>
        <authorList>
            <person name="Kijpornyongpan T."/>
            <person name="Mondo S.J."/>
            <person name="Barry K."/>
            <person name="Sandor L."/>
            <person name="Lee J."/>
            <person name="Lipzen A."/>
            <person name="Pangilinan J."/>
            <person name="LaButti K."/>
            <person name="Hainaut M."/>
            <person name="Henrissat B."/>
            <person name="Grigoriev I.V."/>
            <person name="Spatafora J.W."/>
            <person name="Aime M.C."/>
        </authorList>
    </citation>
    <scope>NUCLEOTIDE SEQUENCE [LARGE SCALE GENOMIC DNA]</scope>
    <source>
        <strain evidence="2 3">MCA 4186</strain>
    </source>
</reference>
<keyword evidence="3" id="KW-1185">Reference proteome</keyword>
<dbReference type="Proteomes" id="UP000245946">
    <property type="component" value="Unassembled WGS sequence"/>
</dbReference>
<dbReference type="AlphaFoldDB" id="A0A316Z2H6"/>
<feature type="compositionally biased region" description="Low complexity" evidence="1">
    <location>
        <begin position="366"/>
        <end position="383"/>
    </location>
</feature>
<sequence>MDSLLHSLRRARAFRTTLHAQPGGAVTLRAELQLAAAAAGAREEEDPDFHVGLFAPREDADFSVGLYAPMEEANGVDQTQDAAAPHAPDVAYALAVDRNNAVGAERSVADVFHPVSTAPDAQRPVLAPLQQQPQQYDPSFSPYGGSHYHHAKQALTWREDEERRHKRERLQLEQQRLQLQMQEQQRERMQLEQQRLQLKMQELQQQQQHAEETFQRERREALQMHAWSSPWQPPPPQQPTGQHHQSPSAGRAFPRQHTQTQAQAQAQPQPPWLRRPYSGPSPSSAGTSSTIHPRFESVAPSPTNDAFGSASPPLFPGVPAPRPVSPSLKRPLLEVLNSAAPAARAAGSSSATAARTRASMPPPGVGTSTSFSSAPASGSLAPAWTAGVSINDERPPKRA</sequence>
<evidence type="ECO:0000313" key="2">
    <source>
        <dbReference type="EMBL" id="PWN95769.1"/>
    </source>
</evidence>
<evidence type="ECO:0000256" key="1">
    <source>
        <dbReference type="SAM" id="MobiDB-lite"/>
    </source>
</evidence>
<dbReference type="GeneID" id="37271893"/>
<feature type="compositionally biased region" description="Low complexity" evidence="1">
    <location>
        <begin position="258"/>
        <end position="267"/>
    </location>
</feature>
<feature type="compositionally biased region" description="Pro residues" evidence="1">
    <location>
        <begin position="313"/>
        <end position="324"/>
    </location>
</feature>
<feature type="compositionally biased region" description="Low complexity" evidence="1">
    <location>
        <begin position="340"/>
        <end position="359"/>
    </location>
</feature>
<dbReference type="RefSeq" id="XP_025596048.1">
    <property type="nucleotide sequence ID" value="XM_025744349.1"/>
</dbReference>
<name>A0A316Z2H6_9BASI</name>
<protein>
    <submittedName>
        <fullName evidence="2">Uncharacterized protein</fullName>
    </submittedName>
</protein>
<feature type="region of interest" description="Disordered" evidence="1">
    <location>
        <begin position="340"/>
        <end position="399"/>
    </location>
</feature>
<feature type="non-terminal residue" evidence="2">
    <location>
        <position position="399"/>
    </location>
</feature>
<feature type="region of interest" description="Disordered" evidence="1">
    <location>
        <begin position="133"/>
        <end position="162"/>
    </location>
</feature>
<proteinExistence type="predicted"/>
<dbReference type="EMBL" id="KZ819302">
    <property type="protein sequence ID" value="PWN95769.1"/>
    <property type="molecule type" value="Genomic_DNA"/>
</dbReference>
<feature type="compositionally biased region" description="Low complexity" evidence="1">
    <location>
        <begin position="239"/>
        <end position="248"/>
    </location>
</feature>
<organism evidence="2 3">
    <name type="scientific">Tilletiopsis washingtonensis</name>
    <dbReference type="NCBI Taxonomy" id="58919"/>
    <lineage>
        <taxon>Eukaryota</taxon>
        <taxon>Fungi</taxon>
        <taxon>Dikarya</taxon>
        <taxon>Basidiomycota</taxon>
        <taxon>Ustilaginomycotina</taxon>
        <taxon>Exobasidiomycetes</taxon>
        <taxon>Entylomatales</taxon>
        <taxon>Entylomatales incertae sedis</taxon>
        <taxon>Tilletiopsis</taxon>
    </lineage>
</organism>